<dbReference type="EMBL" id="JADBGI010000022">
    <property type="protein sequence ID" value="MBE3001220.1"/>
    <property type="molecule type" value="Genomic_DNA"/>
</dbReference>
<comment type="caution">
    <text evidence="3">The sequence shown here is derived from an EMBL/GenBank/DDBJ whole genome shotgun (WGS) entry which is preliminary data.</text>
</comment>
<accession>A0ABR9PBY1</accession>
<name>A0ABR9PBY1_9ACTN</name>
<dbReference type="Pfam" id="PF08327">
    <property type="entry name" value="AHSA1"/>
    <property type="match status" value="1"/>
</dbReference>
<dbReference type="Gene3D" id="3.30.530.20">
    <property type="match status" value="1"/>
</dbReference>
<evidence type="ECO:0000313" key="3">
    <source>
        <dbReference type="EMBL" id="MBE3001220.1"/>
    </source>
</evidence>
<dbReference type="InterPro" id="IPR013538">
    <property type="entry name" value="ASHA1/2-like_C"/>
</dbReference>
<gene>
    <name evidence="3" type="ORF">IDM40_21355</name>
</gene>
<dbReference type="InterPro" id="IPR023393">
    <property type="entry name" value="START-like_dom_sf"/>
</dbReference>
<dbReference type="RefSeq" id="WP_193123819.1">
    <property type="nucleotide sequence ID" value="NZ_JADBGI010000022.1"/>
</dbReference>
<keyword evidence="4" id="KW-1185">Reference proteome</keyword>
<comment type="similarity">
    <text evidence="1">Belongs to the AHA1 family.</text>
</comment>
<reference evidence="3 4" key="1">
    <citation type="submission" date="2020-09" db="EMBL/GenBank/DDBJ databases">
        <title>Diversity and distribution of actinomycetes associated with coral in the coast of Hainan.</title>
        <authorList>
            <person name="Li F."/>
        </authorList>
    </citation>
    <scope>NUCLEOTIDE SEQUENCE [LARGE SCALE GENOMIC DNA]</scope>
    <source>
        <strain evidence="3 4">HNM0947</strain>
    </source>
</reference>
<protein>
    <submittedName>
        <fullName evidence="3">SRPBCC domain-containing protein</fullName>
    </submittedName>
</protein>
<dbReference type="Proteomes" id="UP000806528">
    <property type="component" value="Unassembled WGS sequence"/>
</dbReference>
<organism evidence="3 4">
    <name type="scientific">Nocardiopsis coralli</name>
    <dbReference type="NCBI Taxonomy" id="2772213"/>
    <lineage>
        <taxon>Bacteria</taxon>
        <taxon>Bacillati</taxon>
        <taxon>Actinomycetota</taxon>
        <taxon>Actinomycetes</taxon>
        <taxon>Streptosporangiales</taxon>
        <taxon>Nocardiopsidaceae</taxon>
        <taxon>Nocardiopsis</taxon>
    </lineage>
</organism>
<sequence length="144" mass="16309">MSEQLHRVGERWQLSFHRSYDNPPEQVWQAVTEPGLLGRWYPMTVDSLDLRPGGAIAFHDEEGNVVSAEVVEADPPRTFSFDEFDDETGDHRIDLALEPDGAGCRFTFTHTFESGDWAERMEEGWEHCLAALGELLTELGAERS</sequence>
<evidence type="ECO:0000313" key="4">
    <source>
        <dbReference type="Proteomes" id="UP000806528"/>
    </source>
</evidence>
<feature type="domain" description="Activator of Hsp90 ATPase homologue 1/2-like C-terminal" evidence="2">
    <location>
        <begin position="23"/>
        <end position="136"/>
    </location>
</feature>
<evidence type="ECO:0000256" key="1">
    <source>
        <dbReference type="ARBA" id="ARBA00006817"/>
    </source>
</evidence>
<dbReference type="SUPFAM" id="SSF55961">
    <property type="entry name" value="Bet v1-like"/>
    <property type="match status" value="1"/>
</dbReference>
<evidence type="ECO:0000259" key="2">
    <source>
        <dbReference type="Pfam" id="PF08327"/>
    </source>
</evidence>
<proteinExistence type="inferred from homology"/>